<comment type="subcellular location">
    <subcellularLocation>
        <location evidence="5">Endoplasmic reticulum membrane</location>
        <topology evidence="5">Multi-pass membrane protein</topology>
    </subcellularLocation>
    <subcellularLocation>
        <location evidence="1">Membrane</location>
        <topology evidence="1">Multi-pass membrane protein</topology>
    </subcellularLocation>
</comment>
<evidence type="ECO:0000256" key="3">
    <source>
        <dbReference type="ARBA" id="ARBA00022989"/>
    </source>
</evidence>
<name>A0A4S8KMD3_DENBC</name>
<dbReference type="GO" id="GO:0005789">
    <property type="term" value="C:endoplasmic reticulum membrane"/>
    <property type="evidence" value="ECO:0007669"/>
    <property type="project" value="UniProtKB-SubCell"/>
</dbReference>
<keyword evidence="5" id="KW-0489">Methyltransferase</keyword>
<keyword evidence="2 5" id="KW-0812">Transmembrane</keyword>
<dbReference type="OrthoDB" id="422086at2759"/>
<keyword evidence="5" id="KW-0808">Transferase</keyword>
<accession>A0A4S8KMD3</accession>
<keyword evidence="7" id="KW-1185">Reference proteome</keyword>
<keyword evidence="5" id="KW-0949">S-adenosyl-L-methionine</keyword>
<dbReference type="Pfam" id="PF04140">
    <property type="entry name" value="ICMT"/>
    <property type="match status" value="1"/>
</dbReference>
<dbReference type="PANTHER" id="PTHR12714:SF9">
    <property type="entry name" value="PROTEIN-S-ISOPRENYLCYSTEINE O-METHYLTRANSFERASE"/>
    <property type="match status" value="1"/>
</dbReference>
<evidence type="ECO:0000256" key="1">
    <source>
        <dbReference type="ARBA" id="ARBA00004141"/>
    </source>
</evidence>
<comment type="catalytic activity">
    <reaction evidence="5">
        <text>[protein]-C-terminal S-[(2E,6E)-farnesyl]-L-cysteine + S-adenosyl-L-methionine = [protein]-C-terminal S-[(2E,6E)-farnesyl]-L-cysteine methyl ester + S-adenosyl-L-homocysteine</text>
        <dbReference type="Rhea" id="RHEA:21672"/>
        <dbReference type="Rhea" id="RHEA-COMP:12125"/>
        <dbReference type="Rhea" id="RHEA-COMP:12126"/>
        <dbReference type="ChEBI" id="CHEBI:57856"/>
        <dbReference type="ChEBI" id="CHEBI:59789"/>
        <dbReference type="ChEBI" id="CHEBI:90510"/>
        <dbReference type="ChEBI" id="CHEBI:90511"/>
        <dbReference type="EC" id="2.1.1.100"/>
    </reaction>
</comment>
<dbReference type="EC" id="2.1.1.100" evidence="5"/>
<evidence type="ECO:0000313" key="6">
    <source>
        <dbReference type="EMBL" id="THU76786.1"/>
    </source>
</evidence>
<organism evidence="6 7">
    <name type="scientific">Dendrothele bispora (strain CBS 962.96)</name>
    <dbReference type="NCBI Taxonomy" id="1314807"/>
    <lineage>
        <taxon>Eukaryota</taxon>
        <taxon>Fungi</taxon>
        <taxon>Dikarya</taxon>
        <taxon>Basidiomycota</taxon>
        <taxon>Agaricomycotina</taxon>
        <taxon>Agaricomycetes</taxon>
        <taxon>Agaricomycetidae</taxon>
        <taxon>Agaricales</taxon>
        <taxon>Agaricales incertae sedis</taxon>
        <taxon>Dendrothele</taxon>
    </lineage>
</organism>
<dbReference type="InterPro" id="IPR007269">
    <property type="entry name" value="ICMT_MeTrfase"/>
</dbReference>
<keyword evidence="3 5" id="KW-1133">Transmembrane helix</keyword>
<feature type="transmembrane region" description="Helical" evidence="5">
    <location>
        <begin position="14"/>
        <end position="33"/>
    </location>
</feature>
<sequence length="156" mass="18081">MPNDDPSPLQQTPATFYFGLLCITVAASIRYHCYKVMGKHFTYEVTIIKDHCSVTTGPYSIVRHPSYTAMPIHFLGLCVLCASEGSWMRESKFLHTIPGEVVTAIWFLLYSRVVVSLFFRVEIESDEVLRKQFGQEWNEWERRVPWMLVPGISNRM</sequence>
<keyword evidence="4 5" id="KW-0472">Membrane</keyword>
<evidence type="ECO:0000256" key="2">
    <source>
        <dbReference type="ARBA" id="ARBA00022692"/>
    </source>
</evidence>
<comment type="caution">
    <text evidence="5">Lacks conserved residue(s) required for the propagation of feature annotation.</text>
</comment>
<comment type="similarity">
    <text evidence="5">Belongs to the class VI-like SAM-binding methyltransferase superfamily. Isoprenylcysteine carboxyl methyltransferase family.</text>
</comment>
<keyword evidence="5" id="KW-0256">Endoplasmic reticulum</keyword>
<dbReference type="Proteomes" id="UP000297245">
    <property type="component" value="Unassembled WGS sequence"/>
</dbReference>
<protein>
    <recommendedName>
        <fullName evidence="5">Protein-S-isoprenylcysteine O-methyltransferase</fullName>
        <ecNumber evidence="5">2.1.1.100</ecNumber>
    </recommendedName>
</protein>
<dbReference type="GO" id="GO:0004671">
    <property type="term" value="F:protein C-terminal S-isoprenylcysteine carboxyl O-methyltransferase activity"/>
    <property type="evidence" value="ECO:0007669"/>
    <property type="project" value="UniProtKB-EC"/>
</dbReference>
<dbReference type="PANTHER" id="PTHR12714">
    <property type="entry name" value="PROTEIN-S ISOPRENYLCYSTEINE O-METHYLTRANSFERASE"/>
    <property type="match status" value="1"/>
</dbReference>
<reference evidence="6 7" key="1">
    <citation type="journal article" date="2019" name="Nat. Ecol. Evol.">
        <title>Megaphylogeny resolves global patterns of mushroom evolution.</title>
        <authorList>
            <person name="Varga T."/>
            <person name="Krizsan K."/>
            <person name="Foldi C."/>
            <person name="Dima B."/>
            <person name="Sanchez-Garcia M."/>
            <person name="Sanchez-Ramirez S."/>
            <person name="Szollosi G.J."/>
            <person name="Szarkandi J.G."/>
            <person name="Papp V."/>
            <person name="Albert L."/>
            <person name="Andreopoulos W."/>
            <person name="Angelini C."/>
            <person name="Antonin V."/>
            <person name="Barry K.W."/>
            <person name="Bougher N.L."/>
            <person name="Buchanan P."/>
            <person name="Buyck B."/>
            <person name="Bense V."/>
            <person name="Catcheside P."/>
            <person name="Chovatia M."/>
            <person name="Cooper J."/>
            <person name="Damon W."/>
            <person name="Desjardin D."/>
            <person name="Finy P."/>
            <person name="Geml J."/>
            <person name="Haridas S."/>
            <person name="Hughes K."/>
            <person name="Justo A."/>
            <person name="Karasinski D."/>
            <person name="Kautmanova I."/>
            <person name="Kiss B."/>
            <person name="Kocsube S."/>
            <person name="Kotiranta H."/>
            <person name="LaButti K.M."/>
            <person name="Lechner B.E."/>
            <person name="Liimatainen K."/>
            <person name="Lipzen A."/>
            <person name="Lukacs Z."/>
            <person name="Mihaltcheva S."/>
            <person name="Morgado L.N."/>
            <person name="Niskanen T."/>
            <person name="Noordeloos M.E."/>
            <person name="Ohm R.A."/>
            <person name="Ortiz-Santana B."/>
            <person name="Ovrebo C."/>
            <person name="Racz N."/>
            <person name="Riley R."/>
            <person name="Savchenko A."/>
            <person name="Shiryaev A."/>
            <person name="Soop K."/>
            <person name="Spirin V."/>
            <person name="Szebenyi C."/>
            <person name="Tomsovsky M."/>
            <person name="Tulloss R.E."/>
            <person name="Uehling J."/>
            <person name="Grigoriev I.V."/>
            <person name="Vagvolgyi C."/>
            <person name="Papp T."/>
            <person name="Martin F.M."/>
            <person name="Miettinen O."/>
            <person name="Hibbett D.S."/>
            <person name="Nagy L.G."/>
        </authorList>
    </citation>
    <scope>NUCLEOTIDE SEQUENCE [LARGE SCALE GENOMIC DNA]</scope>
    <source>
        <strain evidence="6 7">CBS 962.96</strain>
    </source>
</reference>
<evidence type="ECO:0000313" key="7">
    <source>
        <dbReference type="Proteomes" id="UP000297245"/>
    </source>
</evidence>
<dbReference type="Gene3D" id="1.20.120.1630">
    <property type="match status" value="1"/>
</dbReference>
<evidence type="ECO:0000256" key="4">
    <source>
        <dbReference type="ARBA" id="ARBA00023136"/>
    </source>
</evidence>
<dbReference type="EMBL" id="ML180709">
    <property type="protein sequence ID" value="THU76786.1"/>
    <property type="molecule type" value="Genomic_DNA"/>
</dbReference>
<dbReference type="AlphaFoldDB" id="A0A4S8KMD3"/>
<dbReference type="GO" id="GO:0032259">
    <property type="term" value="P:methylation"/>
    <property type="evidence" value="ECO:0007669"/>
    <property type="project" value="UniProtKB-KW"/>
</dbReference>
<proteinExistence type="inferred from homology"/>
<evidence type="ECO:0000256" key="5">
    <source>
        <dbReference type="RuleBase" id="RU362022"/>
    </source>
</evidence>
<gene>
    <name evidence="6" type="ORF">K435DRAFT_704008</name>
</gene>